<dbReference type="PANTHER" id="PTHR21666:SF270">
    <property type="entry name" value="MUREIN HYDROLASE ACTIVATOR ENVC"/>
    <property type="match status" value="1"/>
</dbReference>
<evidence type="ECO:0000256" key="1">
    <source>
        <dbReference type="SAM" id="SignalP"/>
    </source>
</evidence>
<dbReference type="CDD" id="cd12797">
    <property type="entry name" value="M23_peptidase"/>
    <property type="match status" value="1"/>
</dbReference>
<keyword evidence="1" id="KW-0732">Signal</keyword>
<dbReference type="PANTHER" id="PTHR21666">
    <property type="entry name" value="PEPTIDASE-RELATED"/>
    <property type="match status" value="1"/>
</dbReference>
<feature type="chain" id="PRO_5012364435" evidence="1">
    <location>
        <begin position="26"/>
        <end position="177"/>
    </location>
</feature>
<dbReference type="Proteomes" id="UP000184432">
    <property type="component" value="Unassembled WGS sequence"/>
</dbReference>
<dbReference type="EMBL" id="FQYP01000008">
    <property type="protein sequence ID" value="SHJ40720.1"/>
    <property type="molecule type" value="Genomic_DNA"/>
</dbReference>
<evidence type="ECO:0000313" key="4">
    <source>
        <dbReference type="Proteomes" id="UP000184432"/>
    </source>
</evidence>
<dbReference type="OrthoDB" id="1522859at2"/>
<dbReference type="InterPro" id="IPR011055">
    <property type="entry name" value="Dup_hybrid_motif"/>
</dbReference>
<sequence length="177" mass="19788">MKTTYINIKTLISILLLVCSALTYAQKAKKENVLDPLKNFPIHFPLAKEDFKNMSSTFGFRRHPILQKNKLHAGIDLVAPKGAAVLASANGVVQKSMYQKGYGNHIVITHYPTLETLYAHLWLTLVKEGDLVTQGQLIGFVGDTGLATGPHLHYEIHINNKKLDPILVWKSFLRTKA</sequence>
<dbReference type="Pfam" id="PF01551">
    <property type="entry name" value="Peptidase_M23"/>
    <property type="match status" value="1"/>
</dbReference>
<feature type="domain" description="M23ase beta-sheet core" evidence="2">
    <location>
        <begin position="71"/>
        <end position="165"/>
    </location>
</feature>
<dbReference type="STRING" id="570521.SAMN04488508_108199"/>
<keyword evidence="4" id="KW-1185">Reference proteome</keyword>
<dbReference type="InterPro" id="IPR050570">
    <property type="entry name" value="Cell_wall_metabolism_enzyme"/>
</dbReference>
<evidence type="ECO:0000259" key="2">
    <source>
        <dbReference type="Pfam" id="PF01551"/>
    </source>
</evidence>
<name>A0A1M6J1W8_9FLAO</name>
<proteinExistence type="predicted"/>
<dbReference type="Gene3D" id="2.70.70.10">
    <property type="entry name" value="Glucose Permease (Domain IIA)"/>
    <property type="match status" value="1"/>
</dbReference>
<organism evidence="3 4">
    <name type="scientific">Aquimarina spongiae</name>
    <dbReference type="NCBI Taxonomy" id="570521"/>
    <lineage>
        <taxon>Bacteria</taxon>
        <taxon>Pseudomonadati</taxon>
        <taxon>Bacteroidota</taxon>
        <taxon>Flavobacteriia</taxon>
        <taxon>Flavobacteriales</taxon>
        <taxon>Flavobacteriaceae</taxon>
        <taxon>Aquimarina</taxon>
    </lineage>
</organism>
<dbReference type="InterPro" id="IPR016047">
    <property type="entry name" value="M23ase_b-sheet_dom"/>
</dbReference>
<dbReference type="AlphaFoldDB" id="A0A1M6J1W8"/>
<reference evidence="4" key="1">
    <citation type="submission" date="2016-11" db="EMBL/GenBank/DDBJ databases">
        <authorList>
            <person name="Varghese N."/>
            <person name="Submissions S."/>
        </authorList>
    </citation>
    <scope>NUCLEOTIDE SEQUENCE [LARGE SCALE GENOMIC DNA]</scope>
    <source>
        <strain evidence="4">DSM 22623</strain>
    </source>
</reference>
<dbReference type="RefSeq" id="WP_073319311.1">
    <property type="nucleotide sequence ID" value="NZ_FQYP01000008.1"/>
</dbReference>
<feature type="signal peptide" evidence="1">
    <location>
        <begin position="1"/>
        <end position="25"/>
    </location>
</feature>
<gene>
    <name evidence="3" type="ORF">SAMN04488508_108199</name>
</gene>
<dbReference type="SUPFAM" id="SSF51261">
    <property type="entry name" value="Duplicated hybrid motif"/>
    <property type="match status" value="1"/>
</dbReference>
<evidence type="ECO:0000313" key="3">
    <source>
        <dbReference type="EMBL" id="SHJ40720.1"/>
    </source>
</evidence>
<accession>A0A1M6J1W8</accession>
<protein>
    <submittedName>
        <fullName evidence="3">Peptidase family M23</fullName>
    </submittedName>
</protein>
<dbReference type="GO" id="GO:0004222">
    <property type="term" value="F:metalloendopeptidase activity"/>
    <property type="evidence" value="ECO:0007669"/>
    <property type="project" value="TreeGrafter"/>
</dbReference>